<dbReference type="PROSITE" id="PS00798">
    <property type="entry name" value="ALDOKETO_REDUCTASE_1"/>
    <property type="match status" value="2"/>
</dbReference>
<dbReference type="eggNOG" id="KOG1577">
    <property type="taxonomic scope" value="Eukaryota"/>
</dbReference>
<dbReference type="Pfam" id="PF00248">
    <property type="entry name" value="Aldo_ket_red"/>
    <property type="match status" value="2"/>
</dbReference>
<dbReference type="InterPro" id="IPR020471">
    <property type="entry name" value="AKR"/>
</dbReference>
<evidence type="ECO:0000256" key="2">
    <source>
        <dbReference type="ARBA" id="ARBA00022857"/>
    </source>
</evidence>
<keyword evidence="5" id="KW-1185">Reference proteome</keyword>
<dbReference type="OrthoDB" id="416253at2759"/>
<dbReference type="InterPro" id="IPR023210">
    <property type="entry name" value="NADP_OxRdtase_dom"/>
</dbReference>
<dbReference type="CDD" id="cd19071">
    <property type="entry name" value="AKR_AKR1-5-like"/>
    <property type="match status" value="1"/>
</dbReference>
<dbReference type="KEGG" id="apro:F751_1623"/>
<name>A0A087SU43_AUXPR</name>
<dbReference type="GO" id="GO:0016491">
    <property type="term" value="F:oxidoreductase activity"/>
    <property type="evidence" value="ECO:0007669"/>
    <property type="project" value="InterPro"/>
</dbReference>
<comment type="similarity">
    <text evidence="1">Belongs to the aldo/keto reductase family.</text>
</comment>
<accession>A0A087SU43</accession>
<dbReference type="Gene3D" id="3.20.20.100">
    <property type="entry name" value="NADP-dependent oxidoreductase domain"/>
    <property type="match status" value="2"/>
</dbReference>
<dbReference type="SUPFAM" id="SSF51430">
    <property type="entry name" value="NAD(P)-linked oxidoreductase"/>
    <property type="match status" value="2"/>
</dbReference>
<dbReference type="STRING" id="3075.A0A087SU43"/>
<protein>
    <submittedName>
        <fullName evidence="4">Aldo-keto reductase family 4 member C10</fullName>
    </submittedName>
</protein>
<dbReference type="PANTHER" id="PTHR11732">
    <property type="entry name" value="ALDO/KETO REDUCTASE"/>
    <property type="match status" value="1"/>
</dbReference>
<dbReference type="Proteomes" id="UP000028924">
    <property type="component" value="Unassembled WGS sequence"/>
</dbReference>
<dbReference type="EMBL" id="KL662189">
    <property type="protein sequence ID" value="KFM29247.1"/>
    <property type="molecule type" value="Genomic_DNA"/>
</dbReference>
<gene>
    <name evidence="4" type="ORF">F751_1623</name>
</gene>
<evidence type="ECO:0000313" key="5">
    <source>
        <dbReference type="Proteomes" id="UP000028924"/>
    </source>
</evidence>
<dbReference type="RefSeq" id="XP_011402300.1">
    <property type="nucleotide sequence ID" value="XM_011403998.1"/>
</dbReference>
<dbReference type="FunFam" id="3.20.20.100:FF:000013">
    <property type="entry name" value="NADPH-dependent codeinone reductase 1-1"/>
    <property type="match status" value="2"/>
</dbReference>
<sequence>MGQANLAKSPWIESYRIDLPGCRGSRTTVLDFVASPGTPRDLPAQAQAAEVRELAARKQARRDATKALYARVDVPRATLASGGSIPLVGLGTWKAERGQVRSAVHAALKAGYRHIDCASVYQNEEEVGEALQAALGSGAIPREELFICSKLWNSDHAVGRVRAACVKSLAALRLTYLDLYLIHWPVTGIPGPALTPSLRDTWDAMEGLVREGLVRAIGMSNFSARKMEEVMQHATIQPAVCQIEAHPYWRNDALLGWCRERGIHVTAFSPLGSPDSASIFPRKLPLDLLRDERVLAVAAACGKNAGQVLIRWALQHGTSVIPKSTSPARIAGNLQVLDWELTEEDMAALSTLPVQQRMVNGATWLHPRGPYSGARMPLLGLGTWKAPPGQVAAAVQAAVRLGYRHLDCAEVYRNEAEVGAALAALFEAGVVRREDLFITGKLWNTSHAAAAVERAARRTLRALRLDYLDLYLMHWPVTGTKGPRLTPPTAETWGAMEGLVHAGLARSIGVANFSVRKLEELAAGATIPPAVCQVEAHPYFRNERLLAHCRAAGIHLTAYSPLGSPDSAAELGRAPSARLLDDPVLAEVAGEAGRTPAQVALRWALQRGTSFLPKSTNEDRIKQNADVWDWELSEEAMAKLNGIAHQQRMVDGSFWLSEEGPYKTLSDLWDEP</sequence>
<organism evidence="4 5">
    <name type="scientific">Auxenochlorella protothecoides</name>
    <name type="common">Green microalga</name>
    <name type="synonym">Chlorella protothecoides</name>
    <dbReference type="NCBI Taxonomy" id="3075"/>
    <lineage>
        <taxon>Eukaryota</taxon>
        <taxon>Viridiplantae</taxon>
        <taxon>Chlorophyta</taxon>
        <taxon>core chlorophytes</taxon>
        <taxon>Trebouxiophyceae</taxon>
        <taxon>Chlorellales</taxon>
        <taxon>Chlorellaceae</taxon>
        <taxon>Auxenochlorella</taxon>
    </lineage>
</organism>
<feature type="domain" description="NADP-dependent oxidoreductase" evidence="3">
    <location>
        <begin position="379"/>
        <end position="643"/>
    </location>
</feature>
<evidence type="ECO:0000259" key="3">
    <source>
        <dbReference type="Pfam" id="PF00248"/>
    </source>
</evidence>
<dbReference type="AlphaFoldDB" id="A0A087SU43"/>
<dbReference type="PROSITE" id="PS00063">
    <property type="entry name" value="ALDOKETO_REDUCTASE_3"/>
    <property type="match status" value="2"/>
</dbReference>
<dbReference type="PRINTS" id="PR00069">
    <property type="entry name" value="ALDKETRDTASE"/>
</dbReference>
<dbReference type="InterPro" id="IPR018170">
    <property type="entry name" value="Aldo/ket_reductase_CS"/>
</dbReference>
<reference evidence="4 5" key="1">
    <citation type="journal article" date="2014" name="BMC Genomics">
        <title>Oil accumulation mechanisms of the oleaginous microalga Chlorella protothecoides revealed through its genome, transcriptomes, and proteomes.</title>
        <authorList>
            <person name="Gao C."/>
            <person name="Wang Y."/>
            <person name="Shen Y."/>
            <person name="Yan D."/>
            <person name="He X."/>
            <person name="Dai J."/>
            <person name="Wu Q."/>
        </authorList>
    </citation>
    <scope>NUCLEOTIDE SEQUENCE [LARGE SCALE GENOMIC DNA]</scope>
    <source>
        <strain evidence="4 5">0710</strain>
    </source>
</reference>
<keyword evidence="2" id="KW-0521">NADP</keyword>
<feature type="domain" description="NADP-dependent oxidoreductase" evidence="3">
    <location>
        <begin position="88"/>
        <end position="349"/>
    </location>
</feature>
<proteinExistence type="inferred from homology"/>
<evidence type="ECO:0000256" key="1">
    <source>
        <dbReference type="ARBA" id="ARBA00007905"/>
    </source>
</evidence>
<dbReference type="GeneID" id="23613014"/>
<evidence type="ECO:0000313" key="4">
    <source>
        <dbReference type="EMBL" id="KFM29247.1"/>
    </source>
</evidence>
<dbReference type="InterPro" id="IPR036812">
    <property type="entry name" value="NAD(P)_OxRdtase_dom_sf"/>
</dbReference>
<dbReference type="PROSITE" id="PS00062">
    <property type="entry name" value="ALDOKETO_REDUCTASE_2"/>
    <property type="match status" value="1"/>
</dbReference>